<dbReference type="InterPro" id="IPR035437">
    <property type="entry name" value="SNase_OB-fold_sf"/>
</dbReference>
<evidence type="ECO:0000256" key="1">
    <source>
        <dbReference type="SAM" id="SignalP"/>
    </source>
</evidence>
<evidence type="ECO:0000313" key="4">
    <source>
        <dbReference type="Proteomes" id="UP000242757"/>
    </source>
</evidence>
<dbReference type="PROSITE" id="PS51257">
    <property type="entry name" value="PROKAR_LIPOPROTEIN"/>
    <property type="match status" value="1"/>
</dbReference>
<dbReference type="RefSeq" id="WP_094200853.1">
    <property type="nucleotide sequence ID" value="NZ_NBIM01000003.1"/>
</dbReference>
<organism evidence="3 4">
    <name type="scientific">Oceanimonas doudoroffii</name>
    <dbReference type="NCBI Taxonomy" id="84158"/>
    <lineage>
        <taxon>Bacteria</taxon>
        <taxon>Pseudomonadati</taxon>
        <taxon>Pseudomonadota</taxon>
        <taxon>Gammaproteobacteria</taxon>
        <taxon>Aeromonadales</taxon>
        <taxon>Aeromonadaceae</taxon>
        <taxon>Oceanimonas</taxon>
    </lineage>
</organism>
<accession>A0A233RDL4</accession>
<feature type="signal peptide" evidence="1">
    <location>
        <begin position="1"/>
        <end position="20"/>
    </location>
</feature>
<reference evidence="3 4" key="1">
    <citation type="submission" date="2017-08" db="EMBL/GenBank/DDBJ databases">
        <title>A Genome Sequence of Oceanimonas doudoroffii ATCC 27123T.</title>
        <authorList>
            <person name="Brennan M.A."/>
            <person name="Maclea K.S."/>
            <person name="Mcclelland W.D."/>
            <person name="Trachtenberg A.M."/>
        </authorList>
    </citation>
    <scope>NUCLEOTIDE SEQUENCE [LARGE SCALE GENOMIC DNA]</scope>
    <source>
        <strain evidence="3 4">ATCC 27123</strain>
    </source>
</reference>
<dbReference type="SMART" id="SM00318">
    <property type="entry name" value="SNc"/>
    <property type="match status" value="1"/>
</dbReference>
<dbReference type="Pfam" id="PF00565">
    <property type="entry name" value="SNase"/>
    <property type="match status" value="1"/>
</dbReference>
<name>A0A233RDL4_9GAMM</name>
<dbReference type="Proteomes" id="UP000242757">
    <property type="component" value="Unassembled WGS sequence"/>
</dbReference>
<keyword evidence="4" id="KW-1185">Reference proteome</keyword>
<evidence type="ECO:0000313" key="3">
    <source>
        <dbReference type="EMBL" id="OXY81484.1"/>
    </source>
</evidence>
<dbReference type="InterPro" id="IPR016071">
    <property type="entry name" value="Staphylococal_nuclease_OB-fold"/>
</dbReference>
<dbReference type="AlphaFoldDB" id="A0A233RDL4"/>
<proteinExistence type="predicted"/>
<sequence length="245" mass="27837">MLLRLCVALLVFSPFSAAFACPQFSQYETVNVKKVIDGDTVLLSDGRRIRFVGIDTPELYKKGLLAPEPGARAARRWLRNKIPERSQMKLVFAMERRDDYGRLLAHPLTADGRLLVKSMLTAGLGELLLIPPNHGYWHCLLQAESIAYGRRLGIWSQNLPRVPARTGWQRLRFQVHEVHQGRGGVTIRAAGGLKVRTGKRLSAQSRRALGRLQAGEHLFVRGHARKTADGWLLWINHPWQFHREK</sequence>
<evidence type="ECO:0000259" key="2">
    <source>
        <dbReference type="PROSITE" id="PS50830"/>
    </source>
</evidence>
<dbReference type="Gene3D" id="2.40.50.90">
    <property type="match status" value="1"/>
</dbReference>
<dbReference type="EMBL" id="NBIM01000003">
    <property type="protein sequence ID" value="OXY81484.1"/>
    <property type="molecule type" value="Genomic_DNA"/>
</dbReference>
<dbReference type="SUPFAM" id="SSF50199">
    <property type="entry name" value="Staphylococcal nuclease"/>
    <property type="match status" value="1"/>
</dbReference>
<feature type="chain" id="PRO_5012534033" description="TNase-like domain-containing protein" evidence="1">
    <location>
        <begin position="21"/>
        <end position="245"/>
    </location>
</feature>
<protein>
    <recommendedName>
        <fullName evidence="2">TNase-like domain-containing protein</fullName>
    </recommendedName>
</protein>
<dbReference type="PROSITE" id="PS50830">
    <property type="entry name" value="TNASE_3"/>
    <property type="match status" value="1"/>
</dbReference>
<dbReference type="OrthoDB" id="6867997at2"/>
<keyword evidence="1" id="KW-0732">Signal</keyword>
<gene>
    <name evidence="3" type="ORF">B6S08_10930</name>
</gene>
<feature type="domain" description="TNase-like" evidence="2">
    <location>
        <begin position="26"/>
        <end position="157"/>
    </location>
</feature>
<comment type="caution">
    <text evidence="3">The sequence shown here is derived from an EMBL/GenBank/DDBJ whole genome shotgun (WGS) entry which is preliminary data.</text>
</comment>